<accession>A0A0A9B4V0</accession>
<proteinExistence type="predicted"/>
<reference evidence="1" key="2">
    <citation type="journal article" date="2015" name="Data Brief">
        <title>Shoot transcriptome of the giant reed, Arundo donax.</title>
        <authorList>
            <person name="Barrero R.A."/>
            <person name="Guerrero F.D."/>
            <person name="Moolhuijzen P."/>
            <person name="Goolsby J.A."/>
            <person name="Tidwell J."/>
            <person name="Bellgard S.E."/>
            <person name="Bellgard M.I."/>
        </authorList>
    </citation>
    <scope>NUCLEOTIDE SEQUENCE</scope>
    <source>
        <tissue evidence="1">Shoot tissue taken approximately 20 cm above the soil surface</tissue>
    </source>
</reference>
<dbReference type="EMBL" id="GBRH01240757">
    <property type="protein sequence ID" value="JAD57138.1"/>
    <property type="molecule type" value="Transcribed_RNA"/>
</dbReference>
<protein>
    <submittedName>
        <fullName evidence="1">Uncharacterized protein</fullName>
    </submittedName>
</protein>
<evidence type="ECO:0000313" key="1">
    <source>
        <dbReference type="EMBL" id="JAD57138.1"/>
    </source>
</evidence>
<name>A0A0A9B4V0_ARUDO</name>
<reference evidence="1" key="1">
    <citation type="submission" date="2014-09" db="EMBL/GenBank/DDBJ databases">
        <authorList>
            <person name="Magalhaes I.L.F."/>
            <person name="Oliveira U."/>
            <person name="Santos F.R."/>
            <person name="Vidigal T.H.D.A."/>
            <person name="Brescovit A.D."/>
            <person name="Santos A.J."/>
        </authorList>
    </citation>
    <scope>NUCLEOTIDE SEQUENCE</scope>
    <source>
        <tissue evidence="1">Shoot tissue taken approximately 20 cm above the soil surface</tissue>
    </source>
</reference>
<sequence>MTSYTKPPFVPLFLLLLEPFHIKLMPSVDIQLISDPCQHHAALYILEILM</sequence>
<organism evidence="1">
    <name type="scientific">Arundo donax</name>
    <name type="common">Giant reed</name>
    <name type="synonym">Donax arundinaceus</name>
    <dbReference type="NCBI Taxonomy" id="35708"/>
    <lineage>
        <taxon>Eukaryota</taxon>
        <taxon>Viridiplantae</taxon>
        <taxon>Streptophyta</taxon>
        <taxon>Embryophyta</taxon>
        <taxon>Tracheophyta</taxon>
        <taxon>Spermatophyta</taxon>
        <taxon>Magnoliopsida</taxon>
        <taxon>Liliopsida</taxon>
        <taxon>Poales</taxon>
        <taxon>Poaceae</taxon>
        <taxon>PACMAD clade</taxon>
        <taxon>Arundinoideae</taxon>
        <taxon>Arundineae</taxon>
        <taxon>Arundo</taxon>
    </lineage>
</organism>
<dbReference type="AlphaFoldDB" id="A0A0A9B4V0"/>